<name>A0A7M5V5D9_9CNID</name>
<sequence>MAEDPELAAIRARRMAEMQAQSGGVGGADQMKKQQEAMQREKEMKNSMLAQILDQGARARLNSIALVKPEKAAMIENMLIQMARSGQLGGKMTEEGLVGVLEKVNQQMANKNKVTITRRRYAMDSDSDDD</sequence>
<keyword evidence="4" id="KW-0007">Acetylation</keyword>
<dbReference type="Proteomes" id="UP000594262">
    <property type="component" value="Unplaced"/>
</dbReference>
<evidence type="ECO:0000256" key="4">
    <source>
        <dbReference type="ARBA" id="ARBA00022990"/>
    </source>
</evidence>
<evidence type="ECO:0000313" key="8">
    <source>
        <dbReference type="EnsemblMetazoa" id="CLYHEMP007840.1"/>
    </source>
</evidence>
<feature type="compositionally biased region" description="Basic and acidic residues" evidence="7">
    <location>
        <begin position="30"/>
        <end position="44"/>
    </location>
</feature>
<proteinExistence type="inferred from homology"/>
<dbReference type="PIRSF" id="PIRSF015730">
    <property type="entry name" value="TFAR19"/>
    <property type="match status" value="1"/>
</dbReference>
<comment type="similarity">
    <text evidence="1">Belongs to the PDCD5 family.</text>
</comment>
<dbReference type="GO" id="GO:0003677">
    <property type="term" value="F:DNA binding"/>
    <property type="evidence" value="ECO:0007669"/>
    <property type="project" value="InterPro"/>
</dbReference>
<feature type="region of interest" description="Disordered" evidence="7">
    <location>
        <begin position="18"/>
        <end position="44"/>
    </location>
</feature>
<evidence type="ECO:0000256" key="7">
    <source>
        <dbReference type="SAM" id="MobiDB-lite"/>
    </source>
</evidence>
<dbReference type="PANTHER" id="PTHR10840">
    <property type="entry name" value="PROGRAMMED CELL DEATH PROTEIN 5"/>
    <property type="match status" value="1"/>
</dbReference>
<dbReference type="GO" id="GO:0005829">
    <property type="term" value="C:cytosol"/>
    <property type="evidence" value="ECO:0007669"/>
    <property type="project" value="TreeGrafter"/>
</dbReference>
<evidence type="ECO:0000313" key="9">
    <source>
        <dbReference type="Proteomes" id="UP000594262"/>
    </source>
</evidence>
<dbReference type="EnsemblMetazoa" id="CLYHEMT007840.1">
    <property type="protein sequence ID" value="CLYHEMP007840.1"/>
    <property type="gene ID" value="CLYHEMG007840"/>
</dbReference>
<keyword evidence="3" id="KW-0053">Apoptosis</keyword>
<comment type="function">
    <text evidence="5">May function in the process of apoptosis.</text>
</comment>
<dbReference type="RefSeq" id="XP_066917175.1">
    <property type="nucleotide sequence ID" value="XM_067061074.1"/>
</dbReference>
<organism evidence="8 9">
    <name type="scientific">Clytia hemisphaerica</name>
    <dbReference type="NCBI Taxonomy" id="252671"/>
    <lineage>
        <taxon>Eukaryota</taxon>
        <taxon>Metazoa</taxon>
        <taxon>Cnidaria</taxon>
        <taxon>Hydrozoa</taxon>
        <taxon>Hydroidolina</taxon>
        <taxon>Leptothecata</taxon>
        <taxon>Obeliida</taxon>
        <taxon>Clytiidae</taxon>
        <taxon>Clytia</taxon>
    </lineage>
</organism>
<accession>A0A7M5V5D9</accession>
<keyword evidence="2" id="KW-0597">Phosphoprotein</keyword>
<dbReference type="GO" id="GO:0006915">
    <property type="term" value="P:apoptotic process"/>
    <property type="evidence" value="ECO:0007669"/>
    <property type="project" value="UniProtKB-KW"/>
</dbReference>
<evidence type="ECO:0000256" key="2">
    <source>
        <dbReference type="ARBA" id="ARBA00022553"/>
    </source>
</evidence>
<dbReference type="Pfam" id="PF01984">
    <property type="entry name" value="dsDNA_bind"/>
    <property type="match status" value="1"/>
</dbReference>
<dbReference type="GO" id="GO:0005634">
    <property type="term" value="C:nucleus"/>
    <property type="evidence" value="ECO:0007669"/>
    <property type="project" value="TreeGrafter"/>
</dbReference>
<dbReference type="InterPro" id="IPR036883">
    <property type="entry name" value="PDCD5-like_sf"/>
</dbReference>
<dbReference type="Gene3D" id="1.10.8.140">
    <property type="entry name" value="PDCD5-like"/>
    <property type="match status" value="1"/>
</dbReference>
<evidence type="ECO:0000256" key="3">
    <source>
        <dbReference type="ARBA" id="ARBA00022703"/>
    </source>
</evidence>
<dbReference type="AlphaFoldDB" id="A0A7M5V5D9"/>
<keyword evidence="9" id="KW-1185">Reference proteome</keyword>
<reference evidence="8" key="1">
    <citation type="submission" date="2021-01" db="UniProtKB">
        <authorList>
            <consortium name="EnsemblMetazoa"/>
        </authorList>
    </citation>
    <scope>IDENTIFICATION</scope>
</reference>
<dbReference type="OrthoDB" id="10252486at2759"/>
<dbReference type="SUPFAM" id="SSF46950">
    <property type="entry name" value="Double-stranded DNA-binding domain"/>
    <property type="match status" value="1"/>
</dbReference>
<dbReference type="GeneID" id="136804361"/>
<evidence type="ECO:0000256" key="1">
    <source>
        <dbReference type="ARBA" id="ARBA00010490"/>
    </source>
</evidence>
<evidence type="ECO:0000256" key="6">
    <source>
        <dbReference type="ARBA" id="ARBA00071574"/>
    </source>
</evidence>
<evidence type="ECO:0000256" key="5">
    <source>
        <dbReference type="ARBA" id="ARBA00056824"/>
    </source>
</evidence>
<dbReference type="InterPro" id="IPR002836">
    <property type="entry name" value="PDCD5-like"/>
</dbReference>
<protein>
    <recommendedName>
        <fullName evidence="6">Programmed cell death protein 5</fullName>
    </recommendedName>
</protein>
<dbReference type="FunFam" id="1.10.8.140:FF:000001">
    <property type="entry name" value="Programmed cell death protein 5"/>
    <property type="match status" value="1"/>
</dbReference>
<dbReference type="PANTHER" id="PTHR10840:SF0">
    <property type="entry name" value="PROGRAMMED CELL DEATH PROTEIN 5"/>
    <property type="match status" value="1"/>
</dbReference>